<name>A0A9D9NS91_9BACT</name>
<dbReference type="EMBL" id="JADILX010000097">
    <property type="protein sequence ID" value="MBO8486108.1"/>
    <property type="molecule type" value="Genomic_DNA"/>
</dbReference>
<evidence type="ECO:0000313" key="3">
    <source>
        <dbReference type="Proteomes" id="UP000823750"/>
    </source>
</evidence>
<accession>A0A9D9NS91</accession>
<proteinExistence type="predicted"/>
<evidence type="ECO:0008006" key="4">
    <source>
        <dbReference type="Google" id="ProtNLM"/>
    </source>
</evidence>
<reference evidence="2" key="1">
    <citation type="submission" date="2020-10" db="EMBL/GenBank/DDBJ databases">
        <authorList>
            <person name="Gilroy R."/>
        </authorList>
    </citation>
    <scope>NUCLEOTIDE SEQUENCE</scope>
    <source>
        <strain evidence="2">B2-16538</strain>
    </source>
</reference>
<evidence type="ECO:0000256" key="1">
    <source>
        <dbReference type="SAM" id="SignalP"/>
    </source>
</evidence>
<gene>
    <name evidence="2" type="ORF">IAB78_06760</name>
</gene>
<dbReference type="Proteomes" id="UP000823750">
    <property type="component" value="Unassembled WGS sequence"/>
</dbReference>
<organism evidence="2 3">
    <name type="scientific">Candidatus Cryptobacteroides excrementavium</name>
    <dbReference type="NCBI Taxonomy" id="2840759"/>
    <lineage>
        <taxon>Bacteria</taxon>
        <taxon>Pseudomonadati</taxon>
        <taxon>Bacteroidota</taxon>
        <taxon>Bacteroidia</taxon>
        <taxon>Bacteroidales</taxon>
        <taxon>Candidatus Cryptobacteroides</taxon>
    </lineage>
</organism>
<feature type="signal peptide" evidence="1">
    <location>
        <begin position="1"/>
        <end position="25"/>
    </location>
</feature>
<comment type="caution">
    <text evidence="2">The sequence shown here is derived from an EMBL/GenBank/DDBJ whole genome shotgun (WGS) entry which is preliminary data.</text>
</comment>
<evidence type="ECO:0000313" key="2">
    <source>
        <dbReference type="EMBL" id="MBO8486108.1"/>
    </source>
</evidence>
<dbReference type="AlphaFoldDB" id="A0A9D9NS91"/>
<sequence>MKRMFCALSAFILSMSIAGTIAAEAASGNDPKGQTARDGQARKTSELKSHLNVYGFIRNFFPFDSRESASGTGNLFYYLPFDREYDSDGNDINATPSFRFLSITSRVGLDVLGYRIGKMDISAKIETDFYAGLSGSTGTATLRMRQAYLKLGWNGLPMGGDHKASVSLLMGQAWHPMAADQPDVLGLATGAPFNPFNRSPQVTMDASLGNHFTITGALIYQMQYASNGPSGSSADYMKYGILPEAYAAVTYRAGGFLAKAGLSVLSIRPYDVYKVYGEDGTLSSTHKVTGRMTAVSPYLYLQYKGKKFSLKAKTVYGSAADYLNLVSGYGMTSMGDDWHFDYAATHTSSSWVSASFGKKVQGMFMAGYINNLGASSEFVQDKYWFFTKDGGDFTRLAQAYRLVPAVVWNIGKFAVGLEYEVTSVQYGSHIYDDGRVAEDGSVMPDGTTASRHWVTNHRVQLMTRFNF</sequence>
<feature type="chain" id="PRO_5038609188" description="Outer membrane protein" evidence="1">
    <location>
        <begin position="26"/>
        <end position="467"/>
    </location>
</feature>
<keyword evidence="1" id="KW-0732">Signal</keyword>
<reference evidence="2" key="2">
    <citation type="journal article" date="2021" name="PeerJ">
        <title>Extensive microbial diversity within the chicken gut microbiome revealed by metagenomics and culture.</title>
        <authorList>
            <person name="Gilroy R."/>
            <person name="Ravi A."/>
            <person name="Getino M."/>
            <person name="Pursley I."/>
            <person name="Horton D.L."/>
            <person name="Alikhan N.F."/>
            <person name="Baker D."/>
            <person name="Gharbi K."/>
            <person name="Hall N."/>
            <person name="Watson M."/>
            <person name="Adriaenssens E.M."/>
            <person name="Foster-Nyarko E."/>
            <person name="Jarju S."/>
            <person name="Secka A."/>
            <person name="Antonio M."/>
            <person name="Oren A."/>
            <person name="Chaudhuri R.R."/>
            <person name="La Ragione R."/>
            <person name="Hildebrand F."/>
            <person name="Pallen M.J."/>
        </authorList>
    </citation>
    <scope>NUCLEOTIDE SEQUENCE</scope>
    <source>
        <strain evidence="2">B2-16538</strain>
    </source>
</reference>
<protein>
    <recommendedName>
        <fullName evidence="4">Outer membrane protein</fullName>
    </recommendedName>
</protein>